<accession>A0A409WAI2</accession>
<proteinExistence type="predicted"/>
<reference evidence="1 2" key="1">
    <citation type="journal article" date="2018" name="Evol. Lett.">
        <title>Horizontal gene cluster transfer increased hallucinogenic mushroom diversity.</title>
        <authorList>
            <person name="Reynolds H.T."/>
            <person name="Vijayakumar V."/>
            <person name="Gluck-Thaler E."/>
            <person name="Korotkin H.B."/>
            <person name="Matheny P.B."/>
            <person name="Slot J.C."/>
        </authorList>
    </citation>
    <scope>NUCLEOTIDE SEQUENCE [LARGE SCALE GENOMIC DNA]</scope>
    <source>
        <strain evidence="1 2">2631</strain>
    </source>
</reference>
<comment type="caution">
    <text evidence="1">The sequence shown here is derived from an EMBL/GenBank/DDBJ whole genome shotgun (WGS) entry which is preliminary data.</text>
</comment>
<dbReference type="OrthoDB" id="94039at2759"/>
<dbReference type="InterPro" id="IPR029058">
    <property type="entry name" value="AB_hydrolase_fold"/>
</dbReference>
<organism evidence="1 2">
    <name type="scientific">Psilocybe cyanescens</name>
    <dbReference type="NCBI Taxonomy" id="93625"/>
    <lineage>
        <taxon>Eukaryota</taxon>
        <taxon>Fungi</taxon>
        <taxon>Dikarya</taxon>
        <taxon>Basidiomycota</taxon>
        <taxon>Agaricomycotina</taxon>
        <taxon>Agaricomycetes</taxon>
        <taxon>Agaricomycetidae</taxon>
        <taxon>Agaricales</taxon>
        <taxon>Agaricineae</taxon>
        <taxon>Strophariaceae</taxon>
        <taxon>Psilocybe</taxon>
    </lineage>
</organism>
<dbReference type="Proteomes" id="UP000283269">
    <property type="component" value="Unassembled WGS sequence"/>
</dbReference>
<dbReference type="SUPFAM" id="SSF53474">
    <property type="entry name" value="alpha/beta-Hydrolases"/>
    <property type="match status" value="1"/>
</dbReference>
<evidence type="ECO:0008006" key="3">
    <source>
        <dbReference type="Google" id="ProtNLM"/>
    </source>
</evidence>
<sequence>MEDMVLKTETIVLTQPMTGLISLAIRYSAVIQPPESLTIKNNGIYPSGRSLNSAQISSARPGPSTGKVTVTLSDYTNILRCLLESQYLKGKCVMVVRHSSSTLTWTLAVLQAIIPALMIKAAILVEAAYVLPPLGDNNERITQGIMNKKGVKSRKHTFPSRDKAAKWCCQCIPWKVWDKHIFKCYMVALNCTLEQELNGYAPNVPLLAGHLYPKLCVTYSVHGIFGECPELYSNATRDRFFNGKDRQVMASVQIMPKAGHLLMQEVPETAAEMVAKILKNSGHQHASPTLHL</sequence>
<protein>
    <recommendedName>
        <fullName evidence="3">AB hydrolase-1 domain-containing protein</fullName>
    </recommendedName>
</protein>
<evidence type="ECO:0000313" key="2">
    <source>
        <dbReference type="Proteomes" id="UP000283269"/>
    </source>
</evidence>
<evidence type="ECO:0000313" key="1">
    <source>
        <dbReference type="EMBL" id="PPQ75526.1"/>
    </source>
</evidence>
<dbReference type="InParanoid" id="A0A409WAI2"/>
<dbReference type="EMBL" id="NHYD01003608">
    <property type="protein sequence ID" value="PPQ75526.1"/>
    <property type="molecule type" value="Genomic_DNA"/>
</dbReference>
<dbReference type="AlphaFoldDB" id="A0A409WAI2"/>
<gene>
    <name evidence="1" type="ORF">CVT25_011503</name>
</gene>
<keyword evidence="2" id="KW-1185">Reference proteome</keyword>
<name>A0A409WAI2_PSICY</name>
<dbReference type="Gene3D" id="3.40.50.1820">
    <property type="entry name" value="alpha/beta hydrolase"/>
    <property type="match status" value="1"/>
</dbReference>